<dbReference type="InterPro" id="IPR014747">
    <property type="entry name" value="Bac_photo_RC_H_C"/>
</dbReference>
<dbReference type="Pfam" id="PF03967">
    <property type="entry name" value="PRCH"/>
    <property type="match status" value="1"/>
</dbReference>
<evidence type="ECO:0000259" key="2">
    <source>
        <dbReference type="Pfam" id="PF03967"/>
    </source>
</evidence>
<dbReference type="STRING" id="1293045.H663_00785"/>
<dbReference type="RefSeq" id="WP_053168849.1">
    <property type="nucleotide sequence ID" value="NZ_LFYT02000001.1"/>
</dbReference>
<dbReference type="AlphaFoldDB" id="A0A2T7UIM2"/>
<sequence>METGAITQYIDVAQIVLYMFWAFFAGLIYYLLRENHREGYPMDSGRENGPKIEGWPPVPEPKTFKTQDGHTYLSPDLARPDGTYSGQPTHGWNGAPLEPVGDPLLAGVGPGAWAMRADIPDADPHGHPKIVPLRVAADHSVAQQDVDPRGLPVWGADKVVAGTVVDLWVDRMEMMFRYAEVQLAGSDKRVLLPMTFARIKKDGTHVQAILGHQFVNVPQTKSNEQITLLEEEKITAYYGAGTLYATPERQEPII</sequence>
<keyword evidence="1" id="KW-0812">Transmembrane</keyword>
<dbReference type="Proteomes" id="UP000037507">
    <property type="component" value="Unassembled WGS sequence"/>
</dbReference>
<dbReference type="SUPFAM" id="SSF50346">
    <property type="entry name" value="PRC-barrel domain"/>
    <property type="match status" value="1"/>
</dbReference>
<dbReference type="InterPro" id="IPR015810">
    <property type="entry name" value="Photo_RC_H_N"/>
</dbReference>
<evidence type="ECO:0000256" key="1">
    <source>
        <dbReference type="SAM" id="Phobius"/>
    </source>
</evidence>
<dbReference type="Pfam" id="PF05239">
    <property type="entry name" value="PRC"/>
    <property type="match status" value="1"/>
</dbReference>
<feature type="domain" description="PRC-barrel" evidence="3">
    <location>
        <begin position="147"/>
        <end position="208"/>
    </location>
</feature>
<dbReference type="InterPro" id="IPR037097">
    <property type="entry name" value="Photo_RC_H_N_sf"/>
</dbReference>
<dbReference type="InterPro" id="IPR011033">
    <property type="entry name" value="PRC_barrel-like_sf"/>
</dbReference>
<keyword evidence="1" id="KW-0472">Membrane</keyword>
<protein>
    <submittedName>
        <fullName evidence="4">Photosynthetic reaction center subunit H</fullName>
    </submittedName>
</protein>
<evidence type="ECO:0000313" key="4">
    <source>
        <dbReference type="EMBL" id="PVE44507.1"/>
    </source>
</evidence>
<dbReference type="NCBIfam" id="TIGR01150">
    <property type="entry name" value="puhA"/>
    <property type="match status" value="1"/>
</dbReference>
<dbReference type="Gene3D" id="4.10.540.10">
    <property type="entry name" value="Photosynthetic reaction centre, H subunit, N-terminal domain"/>
    <property type="match status" value="1"/>
</dbReference>
<keyword evidence="5" id="KW-1185">Reference proteome</keyword>
<gene>
    <name evidence="4" type="ORF">H663_000335</name>
</gene>
<evidence type="ECO:0000259" key="3">
    <source>
        <dbReference type="Pfam" id="PF05239"/>
    </source>
</evidence>
<accession>A0A2T7UIM2</accession>
<evidence type="ECO:0000313" key="5">
    <source>
        <dbReference type="Proteomes" id="UP000037507"/>
    </source>
</evidence>
<name>A0A2T7UIM2_9BURK</name>
<dbReference type="GO" id="GO:0019684">
    <property type="term" value="P:photosynthesis, light reaction"/>
    <property type="evidence" value="ECO:0007669"/>
    <property type="project" value="InterPro"/>
</dbReference>
<keyword evidence="1" id="KW-1133">Transmembrane helix</keyword>
<reference evidence="4" key="1">
    <citation type="submission" date="2017-04" db="EMBL/GenBank/DDBJ databases">
        <title>Unexpected and diverse lifestyles within the genus Limnohabitans.</title>
        <authorList>
            <person name="Kasalicky V."/>
            <person name="Mehrshad M."/>
            <person name="Andrei S.-A."/>
            <person name="Salcher M."/>
            <person name="Kratochvilova H."/>
            <person name="Simek K."/>
            <person name="Ghai R."/>
        </authorList>
    </citation>
    <scope>NUCLEOTIDE SEQUENCE [LARGE SCALE GENOMIC DNA]</scope>
    <source>
        <strain evidence="4">II-D5</strain>
    </source>
</reference>
<dbReference type="EMBL" id="LFYT02000001">
    <property type="protein sequence ID" value="PVE44507.1"/>
    <property type="molecule type" value="Genomic_DNA"/>
</dbReference>
<dbReference type="OrthoDB" id="8557487at2"/>
<feature type="transmembrane region" description="Helical" evidence="1">
    <location>
        <begin position="12"/>
        <end position="32"/>
    </location>
</feature>
<dbReference type="GO" id="GO:0030077">
    <property type="term" value="C:plasma membrane light-harvesting complex"/>
    <property type="evidence" value="ECO:0007669"/>
    <property type="project" value="InterPro"/>
</dbReference>
<organism evidence="4 5">
    <name type="scientific">Limnohabitans planktonicus II-D5</name>
    <dbReference type="NCBI Taxonomy" id="1293045"/>
    <lineage>
        <taxon>Bacteria</taxon>
        <taxon>Pseudomonadati</taxon>
        <taxon>Pseudomonadota</taxon>
        <taxon>Betaproteobacteria</taxon>
        <taxon>Burkholderiales</taxon>
        <taxon>Comamonadaceae</taxon>
        <taxon>Limnohabitans</taxon>
    </lineage>
</organism>
<comment type="caution">
    <text evidence="4">The sequence shown here is derived from an EMBL/GenBank/DDBJ whole genome shotgun (WGS) entry which is preliminary data.</text>
</comment>
<feature type="domain" description="Photosynthetic reaction centre H subunit N-terminal" evidence="2">
    <location>
        <begin position="5"/>
        <end position="135"/>
    </location>
</feature>
<dbReference type="InterPro" id="IPR005652">
    <property type="entry name" value="Photo_RC_H"/>
</dbReference>
<dbReference type="Gene3D" id="3.90.50.10">
    <property type="entry name" value="Photosynthetic Reaction Center, subunit H, domain 2"/>
    <property type="match status" value="1"/>
</dbReference>
<proteinExistence type="predicted"/>
<dbReference type="SUPFAM" id="SSF81490">
    <property type="entry name" value="Photosystem II reaction centre subunit H, transmembrane region"/>
    <property type="match status" value="1"/>
</dbReference>
<dbReference type="InterPro" id="IPR027275">
    <property type="entry name" value="PRC-brl_dom"/>
</dbReference>